<evidence type="ECO:0000259" key="1">
    <source>
        <dbReference type="Pfam" id="PF00535"/>
    </source>
</evidence>
<reference evidence="2" key="1">
    <citation type="submission" date="2022-03" db="EMBL/GenBank/DDBJ databases">
        <title>De novo assembled genomes of Belliella spp. (Cyclobacteriaceae) strains.</title>
        <authorList>
            <person name="Szabo A."/>
            <person name="Korponai K."/>
            <person name="Felfoldi T."/>
        </authorList>
    </citation>
    <scope>NUCLEOTIDE SEQUENCE</scope>
    <source>
        <strain evidence="2">DSM 111904</strain>
    </source>
</reference>
<keyword evidence="2" id="KW-0328">Glycosyltransferase</keyword>
<dbReference type="SUPFAM" id="SSF53448">
    <property type="entry name" value="Nucleotide-diphospho-sugar transferases"/>
    <property type="match status" value="1"/>
</dbReference>
<feature type="domain" description="Glycosyltransferase 2-like" evidence="1">
    <location>
        <begin position="7"/>
        <end position="132"/>
    </location>
</feature>
<dbReference type="RefSeq" id="WP_241346974.1">
    <property type="nucleotide sequence ID" value="NZ_JAKZGP010000007.1"/>
</dbReference>
<gene>
    <name evidence="2" type="ORF">MM239_04535</name>
</gene>
<dbReference type="PANTHER" id="PTHR43685:SF2">
    <property type="entry name" value="GLYCOSYLTRANSFERASE 2-LIKE DOMAIN-CONTAINING PROTEIN"/>
    <property type="match status" value="1"/>
</dbReference>
<keyword evidence="3" id="KW-1185">Reference proteome</keyword>
<proteinExistence type="predicted"/>
<keyword evidence="2" id="KW-0808">Transferase</keyword>
<name>A0ABS9UWX6_9BACT</name>
<dbReference type="Proteomes" id="UP001165489">
    <property type="component" value="Unassembled WGS sequence"/>
</dbReference>
<dbReference type="InterPro" id="IPR050834">
    <property type="entry name" value="Glycosyltransf_2"/>
</dbReference>
<dbReference type="EC" id="2.4.-.-" evidence="2"/>
<sequence length="300" mass="34620">MTFAGFIITYHRPKILLETIEHVFAQSYPPEFLWIIDNSSDDQTKHAIERLSFENVKYHAMGHNAGPAGAAAKGLELCTADGADWIYWGDDNDPPFPNDCFERLFNNIVSIPKLGVIGAVGHFFDSQKGKMTKVSNNELFRSEVSLIDCVAGNMSMLVSRKVIERGIIPDDRFFFGFEELDFCLSVKSNDFEIAINSSLSLFLRNHYKRSNLTKPNYIKKTNLNREYYSYRNLLLIADKHGFGFMKLHLFLRWSLKSLFGFMYGFKYGLENFRLIWLAFFHYLSNKTGMQIPLNSFKNES</sequence>
<dbReference type="GO" id="GO:0016757">
    <property type="term" value="F:glycosyltransferase activity"/>
    <property type="evidence" value="ECO:0007669"/>
    <property type="project" value="UniProtKB-KW"/>
</dbReference>
<dbReference type="Gene3D" id="3.90.550.10">
    <property type="entry name" value="Spore Coat Polysaccharide Biosynthesis Protein SpsA, Chain A"/>
    <property type="match status" value="1"/>
</dbReference>
<evidence type="ECO:0000313" key="3">
    <source>
        <dbReference type="Proteomes" id="UP001165489"/>
    </source>
</evidence>
<dbReference type="InterPro" id="IPR029044">
    <property type="entry name" value="Nucleotide-diphossugar_trans"/>
</dbReference>
<dbReference type="PANTHER" id="PTHR43685">
    <property type="entry name" value="GLYCOSYLTRANSFERASE"/>
    <property type="match status" value="1"/>
</dbReference>
<dbReference type="InterPro" id="IPR001173">
    <property type="entry name" value="Glyco_trans_2-like"/>
</dbReference>
<accession>A0ABS9UWX6</accession>
<organism evidence="2 3">
    <name type="scientific">Belliella filtrata</name>
    <dbReference type="NCBI Taxonomy" id="2923435"/>
    <lineage>
        <taxon>Bacteria</taxon>
        <taxon>Pseudomonadati</taxon>
        <taxon>Bacteroidota</taxon>
        <taxon>Cytophagia</taxon>
        <taxon>Cytophagales</taxon>
        <taxon>Cyclobacteriaceae</taxon>
        <taxon>Belliella</taxon>
    </lineage>
</organism>
<dbReference type="EMBL" id="JAKZGP010000007">
    <property type="protein sequence ID" value="MCH7408651.1"/>
    <property type="molecule type" value="Genomic_DNA"/>
</dbReference>
<protein>
    <submittedName>
        <fullName evidence="2">Glycosyltransferase</fullName>
        <ecNumber evidence="2">2.4.-.-</ecNumber>
    </submittedName>
</protein>
<comment type="caution">
    <text evidence="2">The sequence shown here is derived from an EMBL/GenBank/DDBJ whole genome shotgun (WGS) entry which is preliminary data.</text>
</comment>
<evidence type="ECO:0000313" key="2">
    <source>
        <dbReference type="EMBL" id="MCH7408651.1"/>
    </source>
</evidence>
<dbReference type="Pfam" id="PF00535">
    <property type="entry name" value="Glycos_transf_2"/>
    <property type="match status" value="1"/>
</dbReference>